<evidence type="ECO:0000256" key="15">
    <source>
        <dbReference type="ARBA" id="ARBA00022833"/>
    </source>
</evidence>
<dbReference type="Ensembl" id="ENSSRHT00000039309.1">
    <property type="protein sequence ID" value="ENSSRHP00000038213.1"/>
    <property type="gene ID" value="ENSSRHG00000019002.1"/>
</dbReference>
<evidence type="ECO:0000256" key="6">
    <source>
        <dbReference type="ARBA" id="ARBA00022490"/>
    </source>
</evidence>
<comment type="subcellular location">
    <subcellularLocation>
        <location evidence="1">Cell membrane</location>
        <topology evidence="1">Peripheral membrane protein</topology>
    </subcellularLocation>
    <subcellularLocation>
        <location evidence="2">Cytoplasm</location>
    </subcellularLocation>
</comment>
<sequence>MSPFLRIGFSSFEMDPGLAYHEEVLNPYCAVYMKEAVETEKGQVYKQKRPTMYPPWSSTFDAHVHRGRVMHVVVKDKTAELKTEATVQLDTLASRCKKENGKLEIWVELKPQGRLLMEAHYFLERSEGVFALHHRRGAIKQAKVHVVKCHEFTATFFPQPTFCSVCKEFVWGLNKQGYQCRQCNAAIHKKCIDKVIAKCTGSAINSKETMIHKERFKIDMPHRFKVYNYMSPTFCEHCGTLLWGLARQGLKCEECGMNVHHKCQRKVANLCGINQKLMAEALAMIESTQQVGRHIHYEPQMLRSGRRPSLEQSEPLYATPRKEHHKFNLDHFTLHKMLGKGSFGKVLLAELKGTGQFFAVKALKKDVVLMDDDVECTMVERRVLSLAWEHPFLTHLYCTFQTKENLFFVMEYLNGGDLMFHIQACHRFDLPRSTFYAAEIVCGLQFLHSKGIVYRDLKLDNILLDIDGHIKIADFGMCKENMFGEARTCTFCGTPDYIAPEILLGQKYGTSVDWWSFGVLLYEMLIGQSPFHGHEEEELFQSIRTDDPCYPRWLSRDANDILVKLFVREPERRLGVKGNIRQHAFFRDTDWNALEKRQVEPPFRPTVKSAGDCSNFDKEFINEKPRLSVTDRIIINSVDQTMFNNFSFINPRWA</sequence>
<evidence type="ECO:0000313" key="27">
    <source>
        <dbReference type="Ensembl" id="ENSSRHP00000038213.1"/>
    </source>
</evidence>
<dbReference type="GO" id="GO:0005737">
    <property type="term" value="C:cytoplasm"/>
    <property type="evidence" value="ECO:0007669"/>
    <property type="project" value="UniProtKB-SubCell"/>
</dbReference>
<evidence type="ECO:0000256" key="5">
    <source>
        <dbReference type="ARBA" id="ARBA00022475"/>
    </source>
</evidence>
<keyword evidence="10" id="KW-0479">Metal-binding</keyword>
<dbReference type="PROSITE" id="PS00107">
    <property type="entry name" value="PROTEIN_KINASE_ATP"/>
    <property type="match status" value="1"/>
</dbReference>
<dbReference type="FunFam" id="3.30.60.20:FF:000003">
    <property type="entry name" value="Protein kinase C delta"/>
    <property type="match status" value="1"/>
</dbReference>
<keyword evidence="14 20" id="KW-0418">Kinase</keyword>
<dbReference type="PROSITE" id="PS00108">
    <property type="entry name" value="PROTEIN_KINASE_ST"/>
    <property type="match status" value="1"/>
</dbReference>
<dbReference type="SMART" id="SM00133">
    <property type="entry name" value="S_TK_X"/>
    <property type="match status" value="1"/>
</dbReference>
<dbReference type="FunFam" id="2.60.40.150:FF:000049">
    <property type="entry name" value="Protein kinase C delta type"/>
    <property type="match status" value="1"/>
</dbReference>
<dbReference type="Gene3D" id="2.60.40.150">
    <property type="entry name" value="C2 domain"/>
    <property type="match status" value="1"/>
</dbReference>
<feature type="binding site" evidence="22 23">
    <location>
        <position position="361"/>
    </location>
    <ligand>
        <name>ATP</name>
        <dbReference type="ChEBI" id="CHEBI:30616"/>
    </ligand>
</feature>
<dbReference type="InterPro" id="IPR017892">
    <property type="entry name" value="Pkinase_C"/>
</dbReference>
<dbReference type="Gene3D" id="3.30.60.20">
    <property type="match status" value="2"/>
</dbReference>
<evidence type="ECO:0000256" key="17">
    <source>
        <dbReference type="ARBA" id="ARBA00023136"/>
    </source>
</evidence>
<dbReference type="SMART" id="SM00109">
    <property type="entry name" value="C1"/>
    <property type="match status" value="2"/>
</dbReference>
<dbReference type="SMART" id="SM00220">
    <property type="entry name" value="S_TKc"/>
    <property type="match status" value="1"/>
</dbReference>
<evidence type="ECO:0000256" key="4">
    <source>
        <dbReference type="ARBA" id="ARBA00012429"/>
    </source>
</evidence>
<keyword evidence="17" id="KW-0472">Membrane</keyword>
<evidence type="ECO:0000256" key="12">
    <source>
        <dbReference type="ARBA" id="ARBA00022741"/>
    </source>
</evidence>
<dbReference type="PROSITE" id="PS00479">
    <property type="entry name" value="ZF_DAG_PE_1"/>
    <property type="match status" value="1"/>
</dbReference>
<keyword evidence="6" id="KW-0963">Cytoplasm</keyword>
<evidence type="ECO:0000256" key="22">
    <source>
        <dbReference type="PIRSR" id="PIRSR000551-51"/>
    </source>
</evidence>
<evidence type="ECO:0000256" key="7">
    <source>
        <dbReference type="ARBA" id="ARBA00022527"/>
    </source>
</evidence>
<comment type="catalytic activity">
    <reaction evidence="19">
        <text>L-seryl-[protein] + ATP = O-phospho-L-seryl-[protein] + ADP + H(+)</text>
        <dbReference type="Rhea" id="RHEA:17989"/>
        <dbReference type="Rhea" id="RHEA-COMP:9863"/>
        <dbReference type="Rhea" id="RHEA-COMP:11604"/>
        <dbReference type="ChEBI" id="CHEBI:15378"/>
        <dbReference type="ChEBI" id="CHEBI:29999"/>
        <dbReference type="ChEBI" id="CHEBI:30616"/>
        <dbReference type="ChEBI" id="CHEBI:83421"/>
        <dbReference type="ChEBI" id="CHEBI:456216"/>
        <dbReference type="EC" id="2.7.11.13"/>
    </reaction>
</comment>
<gene>
    <name evidence="27" type="primary">prkcq</name>
</gene>
<dbReference type="Pfam" id="PF00130">
    <property type="entry name" value="C1_1"/>
    <property type="match status" value="2"/>
</dbReference>
<dbReference type="FunFam" id="3.30.200.20:FF:000360">
    <property type="entry name" value="Protein kinase C"/>
    <property type="match status" value="1"/>
</dbReference>
<dbReference type="GO" id="GO:0004697">
    <property type="term" value="F:diacylglycerol-dependent serine/threonine kinase activity"/>
    <property type="evidence" value="ECO:0007669"/>
    <property type="project" value="UniProtKB-EC"/>
</dbReference>
<dbReference type="GO" id="GO:0005886">
    <property type="term" value="C:plasma membrane"/>
    <property type="evidence" value="ECO:0007669"/>
    <property type="project" value="UniProtKB-SubCell"/>
</dbReference>
<evidence type="ECO:0000256" key="16">
    <source>
        <dbReference type="ARBA" id="ARBA00022840"/>
    </source>
</evidence>
<proteinExistence type="inferred from homology"/>
<dbReference type="GO" id="GO:0008270">
    <property type="term" value="F:zinc ion binding"/>
    <property type="evidence" value="ECO:0007669"/>
    <property type="project" value="UniProtKB-KW"/>
</dbReference>
<dbReference type="InterPro" id="IPR000719">
    <property type="entry name" value="Prot_kinase_dom"/>
</dbReference>
<evidence type="ECO:0000256" key="11">
    <source>
        <dbReference type="ARBA" id="ARBA00022737"/>
    </source>
</evidence>
<comment type="catalytic activity">
    <reaction evidence="18 20">
        <text>L-threonyl-[protein] + ATP = O-phospho-L-threonyl-[protein] + ADP + H(+)</text>
        <dbReference type="Rhea" id="RHEA:46608"/>
        <dbReference type="Rhea" id="RHEA-COMP:11060"/>
        <dbReference type="Rhea" id="RHEA-COMP:11605"/>
        <dbReference type="ChEBI" id="CHEBI:15378"/>
        <dbReference type="ChEBI" id="CHEBI:30013"/>
        <dbReference type="ChEBI" id="CHEBI:30616"/>
        <dbReference type="ChEBI" id="CHEBI:61977"/>
        <dbReference type="ChEBI" id="CHEBI:456216"/>
        <dbReference type="EC" id="2.7.11.13"/>
    </reaction>
</comment>
<dbReference type="InterPro" id="IPR002219">
    <property type="entry name" value="PKC_DAG/PE"/>
</dbReference>
<reference evidence="27" key="2">
    <citation type="submission" date="2025-09" db="UniProtKB">
        <authorList>
            <consortium name="Ensembl"/>
        </authorList>
    </citation>
    <scope>IDENTIFICATION</scope>
</reference>
<evidence type="ECO:0000256" key="1">
    <source>
        <dbReference type="ARBA" id="ARBA00004202"/>
    </source>
</evidence>
<evidence type="ECO:0000259" key="26">
    <source>
        <dbReference type="PROSITE" id="PS51285"/>
    </source>
</evidence>
<keyword evidence="9 20" id="KW-0808">Transferase</keyword>
<evidence type="ECO:0000256" key="13">
    <source>
        <dbReference type="ARBA" id="ARBA00022771"/>
    </source>
</evidence>
<feature type="domain" description="Phorbol-ester/DAG-type" evidence="25">
    <location>
        <begin position="149"/>
        <end position="199"/>
    </location>
</feature>
<reference evidence="27" key="1">
    <citation type="submission" date="2025-08" db="UniProtKB">
        <authorList>
            <consortium name="Ensembl"/>
        </authorList>
    </citation>
    <scope>IDENTIFICATION</scope>
</reference>
<evidence type="ECO:0000256" key="23">
    <source>
        <dbReference type="PROSITE-ProRule" id="PRU10141"/>
    </source>
</evidence>
<feature type="domain" description="Protein kinase" evidence="24">
    <location>
        <begin position="332"/>
        <end position="586"/>
    </location>
</feature>
<dbReference type="SUPFAM" id="SSF57889">
    <property type="entry name" value="Cysteine-rich domain"/>
    <property type="match status" value="2"/>
</dbReference>
<evidence type="ECO:0000256" key="10">
    <source>
        <dbReference type="ARBA" id="ARBA00022723"/>
    </source>
</evidence>
<dbReference type="InterPro" id="IPR034668">
    <property type="entry name" value="nPKC_theta"/>
</dbReference>
<keyword evidence="8" id="KW-0597">Phosphoprotein</keyword>
<evidence type="ECO:0000313" key="28">
    <source>
        <dbReference type="Proteomes" id="UP000472270"/>
    </source>
</evidence>
<dbReference type="SUPFAM" id="SSF49562">
    <property type="entry name" value="C2 domain (Calcium/lipid-binding domain, CaLB)"/>
    <property type="match status" value="1"/>
</dbReference>
<dbReference type="InterPro" id="IPR017441">
    <property type="entry name" value="Protein_kinase_ATP_BS"/>
</dbReference>
<dbReference type="Proteomes" id="UP000472270">
    <property type="component" value="Unassembled WGS sequence"/>
</dbReference>
<dbReference type="CDD" id="cd20837">
    <property type="entry name" value="C1_nPKC_theta-like_rpt2"/>
    <property type="match status" value="1"/>
</dbReference>
<feature type="domain" description="AGC-kinase C-terminal" evidence="26">
    <location>
        <begin position="587"/>
        <end position="654"/>
    </location>
</feature>
<dbReference type="PRINTS" id="PR00008">
    <property type="entry name" value="DAGPEDOMAIN"/>
</dbReference>
<keyword evidence="11" id="KW-0677">Repeat</keyword>
<dbReference type="Pfam" id="PF00069">
    <property type="entry name" value="Pkinase"/>
    <property type="match status" value="1"/>
</dbReference>
<protein>
    <recommendedName>
        <fullName evidence="4 20">Protein kinase C</fullName>
        <ecNumber evidence="4 20">2.7.11.13</ecNumber>
    </recommendedName>
</protein>
<feature type="binding site" evidence="22">
    <location>
        <begin position="338"/>
        <end position="346"/>
    </location>
    <ligand>
        <name>ATP</name>
        <dbReference type="ChEBI" id="CHEBI:30616"/>
    </ligand>
</feature>
<accession>A0A673IFK6</accession>
<organism evidence="27 28">
    <name type="scientific">Sinocyclocheilus rhinocerous</name>
    <dbReference type="NCBI Taxonomy" id="307959"/>
    <lineage>
        <taxon>Eukaryota</taxon>
        <taxon>Metazoa</taxon>
        <taxon>Chordata</taxon>
        <taxon>Craniata</taxon>
        <taxon>Vertebrata</taxon>
        <taxon>Euteleostomi</taxon>
        <taxon>Actinopterygii</taxon>
        <taxon>Neopterygii</taxon>
        <taxon>Teleostei</taxon>
        <taxon>Ostariophysi</taxon>
        <taxon>Cypriniformes</taxon>
        <taxon>Cyprinidae</taxon>
        <taxon>Cyprininae</taxon>
        <taxon>Sinocyclocheilus</taxon>
    </lineage>
</organism>
<evidence type="ECO:0000256" key="21">
    <source>
        <dbReference type="PIRSR" id="PIRSR000551-50"/>
    </source>
</evidence>
<feature type="active site" description="Proton acceptor" evidence="21">
    <location>
        <position position="456"/>
    </location>
</feature>
<keyword evidence="28" id="KW-1185">Reference proteome</keyword>
<dbReference type="Pfam" id="PF00433">
    <property type="entry name" value="Pkinase_C"/>
    <property type="match status" value="1"/>
</dbReference>
<dbReference type="FunFam" id="1.10.510.10:FF:000150">
    <property type="entry name" value="Protein kinase C, theta"/>
    <property type="match status" value="1"/>
</dbReference>
<dbReference type="InterPro" id="IPR008271">
    <property type="entry name" value="Ser/Thr_kinase_AS"/>
</dbReference>
<dbReference type="Pfam" id="PF21494">
    <property type="entry name" value="PKC_C2"/>
    <property type="match status" value="1"/>
</dbReference>
<dbReference type="Gene3D" id="3.30.200.20">
    <property type="entry name" value="Phosphorylase Kinase, domain 1"/>
    <property type="match status" value="1"/>
</dbReference>
<dbReference type="PROSITE" id="PS50081">
    <property type="entry name" value="ZF_DAG_PE_2"/>
    <property type="match status" value="2"/>
</dbReference>
<keyword evidence="13" id="KW-0863">Zinc-finger</keyword>
<dbReference type="SUPFAM" id="SSF56112">
    <property type="entry name" value="Protein kinase-like (PK-like)"/>
    <property type="match status" value="1"/>
</dbReference>
<dbReference type="InterPro" id="IPR014376">
    <property type="entry name" value="Prot_kin_PKC_delta"/>
</dbReference>
<evidence type="ECO:0000256" key="19">
    <source>
        <dbReference type="ARBA" id="ARBA00047470"/>
    </source>
</evidence>
<keyword evidence="15" id="KW-0862">Zinc</keyword>
<dbReference type="CDD" id="cd05619">
    <property type="entry name" value="STKc_nPKC_theta"/>
    <property type="match status" value="1"/>
</dbReference>
<dbReference type="PIRSF" id="PIRSF000551">
    <property type="entry name" value="PKC_delta"/>
    <property type="match status" value="1"/>
</dbReference>
<evidence type="ECO:0000256" key="14">
    <source>
        <dbReference type="ARBA" id="ARBA00022777"/>
    </source>
</evidence>
<keyword evidence="16 20" id="KW-0067">ATP-binding</keyword>
<evidence type="ECO:0000259" key="25">
    <source>
        <dbReference type="PROSITE" id="PS50081"/>
    </source>
</evidence>
<evidence type="ECO:0000259" key="24">
    <source>
        <dbReference type="PROSITE" id="PS50011"/>
    </source>
</evidence>
<dbReference type="CDD" id="cd20834">
    <property type="entry name" value="C1_nPKC_theta-like_rpt1"/>
    <property type="match status" value="1"/>
</dbReference>
<name>A0A673IFK6_9TELE</name>
<dbReference type="GO" id="GO:0005524">
    <property type="term" value="F:ATP binding"/>
    <property type="evidence" value="ECO:0007669"/>
    <property type="project" value="UniProtKB-UniRule"/>
</dbReference>
<evidence type="ECO:0000256" key="2">
    <source>
        <dbReference type="ARBA" id="ARBA00004496"/>
    </source>
</evidence>
<feature type="domain" description="Phorbol-ester/DAG-type" evidence="25">
    <location>
        <begin position="221"/>
        <end position="271"/>
    </location>
</feature>
<keyword evidence="12 20" id="KW-0547">Nucleotide-binding</keyword>
<evidence type="ECO:0000256" key="8">
    <source>
        <dbReference type="ARBA" id="ARBA00022553"/>
    </source>
</evidence>
<dbReference type="InterPro" id="IPR000961">
    <property type="entry name" value="AGC-kinase_C"/>
</dbReference>
<dbReference type="InterPro" id="IPR046349">
    <property type="entry name" value="C1-like_sf"/>
</dbReference>
<dbReference type="AlphaFoldDB" id="A0A673IFK6"/>
<dbReference type="PROSITE" id="PS50011">
    <property type="entry name" value="PROTEIN_KINASE_DOM"/>
    <property type="match status" value="1"/>
</dbReference>
<dbReference type="GO" id="GO:0007165">
    <property type="term" value="P:signal transduction"/>
    <property type="evidence" value="ECO:0007669"/>
    <property type="project" value="UniProtKB-ARBA"/>
</dbReference>
<dbReference type="InterPro" id="IPR011009">
    <property type="entry name" value="Kinase-like_dom_sf"/>
</dbReference>
<evidence type="ECO:0000256" key="9">
    <source>
        <dbReference type="ARBA" id="ARBA00022679"/>
    </source>
</evidence>
<evidence type="ECO:0000256" key="3">
    <source>
        <dbReference type="ARBA" id="ARBA00005490"/>
    </source>
</evidence>
<evidence type="ECO:0000256" key="20">
    <source>
        <dbReference type="PIRNR" id="PIRNR000551"/>
    </source>
</evidence>
<dbReference type="FunFam" id="3.30.60.20:FF:000008">
    <property type="entry name" value="Protein kinase C theta"/>
    <property type="match status" value="1"/>
</dbReference>
<evidence type="ECO:0000256" key="18">
    <source>
        <dbReference type="ARBA" id="ARBA00047272"/>
    </source>
</evidence>
<dbReference type="InterPro" id="IPR020454">
    <property type="entry name" value="DAG/PE-bd"/>
</dbReference>
<comment type="similarity">
    <text evidence="3 20">Belongs to the protein kinase superfamily. AGC Ser/Thr protein kinase family. PKC subfamily.</text>
</comment>
<dbReference type="InterPro" id="IPR035892">
    <property type="entry name" value="C2_domain_sf"/>
</dbReference>
<keyword evidence="7 20" id="KW-0723">Serine/threonine-protein kinase</keyword>
<keyword evidence="5" id="KW-1003">Cell membrane</keyword>
<dbReference type="Gene3D" id="1.10.510.10">
    <property type="entry name" value="Transferase(Phosphotransferase) domain 1"/>
    <property type="match status" value="1"/>
</dbReference>
<dbReference type="EC" id="2.7.11.13" evidence="4 20"/>
<dbReference type="PANTHER" id="PTHR24351">
    <property type="entry name" value="RIBOSOMAL PROTEIN S6 KINASE"/>
    <property type="match status" value="1"/>
</dbReference>
<dbReference type="PROSITE" id="PS51285">
    <property type="entry name" value="AGC_KINASE_CTER"/>
    <property type="match status" value="1"/>
</dbReference>